<dbReference type="InterPro" id="IPR016171">
    <property type="entry name" value="Vanillyl_alc_oxidase_C-sub2"/>
</dbReference>
<dbReference type="SUPFAM" id="SSF56176">
    <property type="entry name" value="FAD-binding/transporter-associated domain-like"/>
    <property type="match status" value="1"/>
</dbReference>
<evidence type="ECO:0000313" key="6">
    <source>
        <dbReference type="EMBL" id="EHP70872.1"/>
    </source>
</evidence>
<dbReference type="Pfam" id="PF01565">
    <property type="entry name" value="FAD_binding_4"/>
    <property type="match status" value="1"/>
</dbReference>
<dbReference type="RefSeq" id="WP_009071781.1">
    <property type="nucleotide sequence ID" value="NZ_JH597761.1"/>
</dbReference>
<dbReference type="AlphaFoldDB" id="H2C3Q1"/>
<gene>
    <name evidence="6" type="ORF">MetMK1DRAFT_00013760</name>
</gene>
<evidence type="ECO:0000256" key="4">
    <source>
        <dbReference type="ARBA" id="ARBA00023002"/>
    </source>
</evidence>
<dbReference type="InterPro" id="IPR051914">
    <property type="entry name" value="FAD-linked_OxidoTrans_Type4"/>
</dbReference>
<evidence type="ECO:0000259" key="5">
    <source>
        <dbReference type="PROSITE" id="PS51387"/>
    </source>
</evidence>
<dbReference type="GO" id="GO:0071949">
    <property type="term" value="F:FAD binding"/>
    <property type="evidence" value="ECO:0007669"/>
    <property type="project" value="InterPro"/>
</dbReference>
<dbReference type="OrthoDB" id="26910at2157"/>
<dbReference type="InterPro" id="IPR004113">
    <property type="entry name" value="FAD-bd_oxidored_4_C"/>
</dbReference>
<dbReference type="PROSITE" id="PS51387">
    <property type="entry name" value="FAD_PCMH"/>
    <property type="match status" value="1"/>
</dbReference>
<dbReference type="FunFam" id="1.10.45.10:FF:000001">
    <property type="entry name" value="D-lactate dehydrogenase mitochondrial"/>
    <property type="match status" value="1"/>
</dbReference>
<dbReference type="PANTHER" id="PTHR42934:SF1">
    <property type="entry name" value="GLYCOLATE OXIDASE SUBUNIT GLCD"/>
    <property type="match status" value="1"/>
</dbReference>
<dbReference type="GO" id="GO:0016491">
    <property type="term" value="F:oxidoreductase activity"/>
    <property type="evidence" value="ECO:0007669"/>
    <property type="project" value="UniProtKB-KW"/>
</dbReference>
<evidence type="ECO:0000256" key="2">
    <source>
        <dbReference type="ARBA" id="ARBA00022630"/>
    </source>
</evidence>
<evidence type="ECO:0000313" key="7">
    <source>
        <dbReference type="Proteomes" id="UP000003980"/>
    </source>
</evidence>
<dbReference type="PANTHER" id="PTHR42934">
    <property type="entry name" value="GLYCOLATE OXIDASE SUBUNIT GLCD"/>
    <property type="match status" value="1"/>
</dbReference>
<dbReference type="SUPFAM" id="SSF55103">
    <property type="entry name" value="FAD-linked oxidases, C-terminal domain"/>
    <property type="match status" value="1"/>
</dbReference>
<dbReference type="InterPro" id="IPR006094">
    <property type="entry name" value="Oxid_FAD_bind_N"/>
</dbReference>
<evidence type="ECO:0000256" key="1">
    <source>
        <dbReference type="ARBA" id="ARBA00001974"/>
    </source>
</evidence>
<dbReference type="HOGENOM" id="CLU_017779_9_2_2"/>
<dbReference type="InterPro" id="IPR036318">
    <property type="entry name" value="FAD-bd_PCMH-like_sf"/>
</dbReference>
<dbReference type="Gene3D" id="3.30.465.10">
    <property type="match status" value="1"/>
</dbReference>
<evidence type="ECO:0000256" key="3">
    <source>
        <dbReference type="ARBA" id="ARBA00022827"/>
    </source>
</evidence>
<dbReference type="InterPro" id="IPR016166">
    <property type="entry name" value="FAD-bd_PCMH"/>
</dbReference>
<dbReference type="Pfam" id="PF02913">
    <property type="entry name" value="FAD-oxidase_C"/>
    <property type="match status" value="1"/>
</dbReference>
<keyword evidence="2" id="KW-0285">Flavoprotein</keyword>
<dbReference type="STRING" id="671065.MetMK1DRAFT_00013760"/>
<keyword evidence="3" id="KW-0274">FAD</keyword>
<keyword evidence="7" id="KW-1185">Reference proteome</keyword>
<feature type="domain" description="FAD-binding PCMH-type" evidence="5">
    <location>
        <begin position="33"/>
        <end position="204"/>
    </location>
</feature>
<dbReference type="eggNOG" id="arCOG00337">
    <property type="taxonomic scope" value="Archaea"/>
</dbReference>
<keyword evidence="4" id="KW-0560">Oxidoreductase</keyword>
<reference evidence="6 7" key="1">
    <citation type="submission" date="2012-01" db="EMBL/GenBank/DDBJ databases">
        <title>Improved High-Quality Draft sequence of Metallosphaera yellowstonensis MK1.</title>
        <authorList>
            <consortium name="US DOE Joint Genome Institute"/>
            <person name="Lucas S."/>
            <person name="Han J."/>
            <person name="Cheng J.-F."/>
            <person name="Goodwin L."/>
            <person name="Pitluck S."/>
            <person name="Peters L."/>
            <person name="Teshima H."/>
            <person name="Detter J.C."/>
            <person name="Han C."/>
            <person name="Tapia R."/>
            <person name="Land M."/>
            <person name="Hauser L."/>
            <person name="Kyrpides N."/>
            <person name="Kozubal M."/>
            <person name="Macur R.E."/>
            <person name="Jay Z."/>
            <person name="Inskeep W."/>
            <person name="Woyke T."/>
        </authorList>
    </citation>
    <scope>NUCLEOTIDE SEQUENCE [LARGE SCALE GENOMIC DNA]</scope>
    <source>
        <strain evidence="6 7">MK1</strain>
    </source>
</reference>
<organism evidence="6 7">
    <name type="scientific">Metallosphaera yellowstonensis MK1</name>
    <dbReference type="NCBI Taxonomy" id="671065"/>
    <lineage>
        <taxon>Archaea</taxon>
        <taxon>Thermoproteota</taxon>
        <taxon>Thermoprotei</taxon>
        <taxon>Sulfolobales</taxon>
        <taxon>Sulfolobaceae</taxon>
        <taxon>Metallosphaera</taxon>
    </lineage>
</organism>
<dbReference type="InterPro" id="IPR016164">
    <property type="entry name" value="FAD-linked_Oxase-like_C"/>
</dbReference>
<dbReference type="InterPro" id="IPR016169">
    <property type="entry name" value="FAD-bd_PCMH_sub2"/>
</dbReference>
<dbReference type="Proteomes" id="UP000003980">
    <property type="component" value="Unassembled WGS sequence"/>
</dbReference>
<name>H2C3Q1_9CREN</name>
<protein>
    <submittedName>
        <fullName evidence="6">FAD/FMN-dependent dehydrogenase</fullName>
    </submittedName>
</protein>
<dbReference type="Gene3D" id="1.10.45.10">
    <property type="entry name" value="Vanillyl-alcohol Oxidase, Chain A, domain 4"/>
    <property type="match status" value="1"/>
</dbReference>
<proteinExistence type="predicted"/>
<comment type="cofactor">
    <cofactor evidence="1">
        <name>FAD</name>
        <dbReference type="ChEBI" id="CHEBI:57692"/>
    </cofactor>
</comment>
<dbReference type="Gene3D" id="3.30.70.2740">
    <property type="match status" value="1"/>
</dbReference>
<accession>H2C3Q1</accession>
<dbReference type="EMBL" id="JH597761">
    <property type="protein sequence ID" value="EHP70872.1"/>
    <property type="molecule type" value="Genomic_DNA"/>
</dbReference>
<sequence>MRLEEHLRKIVGEPWVISGKERKLYAYDGFTAVEGDPELVVLPGNEEEAVKVIRLLLERGVKFIVRGSGTSLSGATVPVGGEVIVGLSRLNRVYSLEGYEMEVGPGIANVMVTKNAPPHLFYAPDPSSYVVSSIGGNISHDSGGVHVVKYGTTFNSVISLRVVLSNGEVEDLSYGPFLSALPIFVGSEGTLGIILRVRLRLYPRPKTRRSLFAVFPDVRSAGEAVVGIFKRGVIPSALEMMDRNSIKVVEMSRYRAGIPDVGALLLIELDGDEEEVEEQEEIVNGVLTDTGGARLSVADEGKVWNARKGAFPAMGVISPAYLTLDCNVPRRALPEVLEEVSRIAKRRGVFIANVFHAGDGNLHPLIPYDPSSPESLFRAIQASNEIVKEALRVGGVPSGEHGIGIEKVKFMGLYHGEAEMRVMRRIKDSFDPRGLMNPCKLLGGCEPKTEVTRWLWEWD</sequence>